<evidence type="ECO:0000313" key="2">
    <source>
        <dbReference type="EMBL" id="QSS59553.1"/>
    </source>
</evidence>
<dbReference type="EMBL" id="CP069109">
    <property type="protein sequence ID" value="QSS59553.1"/>
    <property type="molecule type" value="Genomic_DNA"/>
</dbReference>
<organism evidence="2 3">
    <name type="scientific">Ajellomyces capsulatus</name>
    <name type="common">Darling's disease fungus</name>
    <name type="synonym">Histoplasma capsulatum</name>
    <dbReference type="NCBI Taxonomy" id="5037"/>
    <lineage>
        <taxon>Eukaryota</taxon>
        <taxon>Fungi</taxon>
        <taxon>Dikarya</taxon>
        <taxon>Ascomycota</taxon>
        <taxon>Pezizomycotina</taxon>
        <taxon>Eurotiomycetes</taxon>
        <taxon>Eurotiomycetidae</taxon>
        <taxon>Onygenales</taxon>
        <taxon>Ajellomycetaceae</taxon>
        <taxon>Histoplasma</taxon>
    </lineage>
</organism>
<accession>A0A8A1M480</accession>
<protein>
    <submittedName>
        <fullName evidence="2">Uncharacterized protein</fullName>
    </submittedName>
</protein>
<dbReference type="VEuPathDB" id="FungiDB:I7I51_08988"/>
<name>A0A8A1M480_AJECA</name>
<evidence type="ECO:0000256" key="1">
    <source>
        <dbReference type="SAM" id="MobiDB-lite"/>
    </source>
</evidence>
<gene>
    <name evidence="2" type="ORF">I7I51_08988</name>
</gene>
<dbReference type="OrthoDB" id="10445383at2759"/>
<proteinExistence type="predicted"/>
<sequence length="174" mass="19451">MPLHSRSSLGAKTSGSGPKPWSRAESRIGALIGGSSVPRLLPRIMCLSRFGDSVHSFSRRASAPHNLSRTSRYLSSLFMYSRIFSYLHFPLRFQLHLRALSTYTPWQEFLRVTRHEQTVPPTHRCILDPPFGGSYGDTMVTFDVIHGIRAGETHWAQVLAVKVVNASPQLSNCS</sequence>
<dbReference type="AlphaFoldDB" id="A0A8A1M480"/>
<evidence type="ECO:0000313" key="3">
    <source>
        <dbReference type="Proteomes" id="UP000663671"/>
    </source>
</evidence>
<feature type="region of interest" description="Disordered" evidence="1">
    <location>
        <begin position="1"/>
        <end position="22"/>
    </location>
</feature>
<dbReference type="Proteomes" id="UP000663671">
    <property type="component" value="Chromosome 2"/>
</dbReference>
<reference evidence="2" key="1">
    <citation type="submission" date="2021-01" db="EMBL/GenBank/DDBJ databases">
        <title>Chromosome-level genome assembly of a human fungal pathogen reveals clustering of transcriptionally co-regulated genes.</title>
        <authorList>
            <person name="Voorhies M."/>
            <person name="Cohen S."/>
            <person name="Shea T.P."/>
            <person name="Petrus S."/>
            <person name="Munoz J.F."/>
            <person name="Poplawski S."/>
            <person name="Goldman W.E."/>
            <person name="Michael T."/>
            <person name="Cuomo C.A."/>
            <person name="Sil A."/>
            <person name="Beyhan S."/>
        </authorList>
    </citation>
    <scope>NUCLEOTIDE SEQUENCE</scope>
    <source>
        <strain evidence="2">WU24</strain>
    </source>
</reference>
<feature type="compositionally biased region" description="Polar residues" evidence="1">
    <location>
        <begin position="1"/>
        <end position="16"/>
    </location>
</feature>